<organism evidence="1 2">
    <name type="scientific">Halomonas huangheensis</name>
    <dbReference type="NCBI Taxonomy" id="1178482"/>
    <lineage>
        <taxon>Bacteria</taxon>
        <taxon>Pseudomonadati</taxon>
        <taxon>Pseudomonadota</taxon>
        <taxon>Gammaproteobacteria</taxon>
        <taxon>Oceanospirillales</taxon>
        <taxon>Halomonadaceae</taxon>
        <taxon>Halomonas</taxon>
    </lineage>
</organism>
<evidence type="ECO:0000313" key="2">
    <source>
        <dbReference type="Proteomes" id="UP000019113"/>
    </source>
</evidence>
<sequence length="254" mass="29302">MDGNSPPTWPRFLENLKDRIPAPDRTETIDSLIQREKYLDAAEVILNKLPAADFTRAIRELFVQPRYEKSSIHESTLEIDPKVVVTTNYDDIYDAYCRTGIAQDGYNVCKYYEQHLATDLRSPVRVIVKAHGCVNDISKIVLSRSQYFRAKQENHEFYAILNSLFMTNTLLFLGYSMSDPDIQLILENSNIFSKSTHPHYALVGDDIIPDIEESMRKAYNIEFLKYRAGQYDEANRCVQDLAEQVEAMRASRLT</sequence>
<protein>
    <submittedName>
        <fullName evidence="1">Uncharacterized protein</fullName>
    </submittedName>
</protein>
<keyword evidence="2" id="KW-1185">Reference proteome</keyword>
<evidence type="ECO:0000313" key="1">
    <source>
        <dbReference type="EMBL" id="ERL49479.1"/>
    </source>
</evidence>
<dbReference type="STRING" id="1178482.AR456_08115"/>
<proteinExistence type="predicted"/>
<name>W1N1W4_9GAMM</name>
<accession>W1N1W4</accession>
<dbReference type="EMBL" id="AVBC01000045">
    <property type="protein sequence ID" value="ERL49479.1"/>
    <property type="molecule type" value="Genomic_DNA"/>
</dbReference>
<dbReference type="eggNOG" id="COG0846">
    <property type="taxonomic scope" value="Bacteria"/>
</dbReference>
<comment type="caution">
    <text evidence="1">The sequence shown here is derived from an EMBL/GenBank/DDBJ whole genome shotgun (WGS) entry which is preliminary data.</text>
</comment>
<dbReference type="Pfam" id="PF13289">
    <property type="entry name" value="SIR2_2"/>
    <property type="match status" value="1"/>
</dbReference>
<gene>
    <name evidence="1" type="ORF">BJB45_06780</name>
</gene>
<dbReference type="Proteomes" id="UP000019113">
    <property type="component" value="Unassembled WGS sequence"/>
</dbReference>
<reference evidence="1 2" key="1">
    <citation type="submission" date="2013-08" db="EMBL/GenBank/DDBJ databases">
        <title>draft genome of Halomonas huanghegensis, strain BJGMM-B45T.</title>
        <authorList>
            <person name="Miao C."/>
            <person name="Wan Y."/>
            <person name="Jin W."/>
        </authorList>
    </citation>
    <scope>NUCLEOTIDE SEQUENCE [LARGE SCALE GENOMIC DNA]</scope>
    <source>
        <strain evidence="1 2">BJGMM-B45</strain>
    </source>
</reference>
<dbReference type="AlphaFoldDB" id="W1N1W4"/>